<evidence type="ECO:0000313" key="4">
    <source>
        <dbReference type="Proteomes" id="UP000290900"/>
    </source>
</evidence>
<feature type="active site" description="Proton donor/acceptor" evidence="1">
    <location>
        <position position="102"/>
    </location>
</feature>
<dbReference type="AlphaFoldDB" id="A0A448YSC5"/>
<dbReference type="Gene3D" id="3.40.50.1240">
    <property type="entry name" value="Phosphoglycerate mutase-like"/>
    <property type="match status" value="1"/>
</dbReference>
<feature type="active site" description="Tele-phosphohistidine intermediate" evidence="1">
    <location>
        <position position="14"/>
    </location>
</feature>
<proteinExistence type="predicted"/>
<dbReference type="OrthoDB" id="4818801at2759"/>
<dbReference type="Proteomes" id="UP000290900">
    <property type="component" value="Unassembled WGS sequence"/>
</dbReference>
<dbReference type="STRING" id="13370.A0A448YSC5"/>
<dbReference type="PIRSF" id="PIRSF000709">
    <property type="entry name" value="6PFK_2-Ptase"/>
    <property type="match status" value="1"/>
</dbReference>
<dbReference type="FunCoup" id="A0A448YSC5">
    <property type="interactions" value="46"/>
</dbReference>
<gene>
    <name evidence="3" type="ORF">BRENAR_LOCUS4534</name>
</gene>
<dbReference type="PANTHER" id="PTHR48100:SF15">
    <property type="entry name" value="SEDOHEPTULOSE 1,7-BISPHOSPHATASE"/>
    <property type="match status" value="1"/>
</dbReference>
<name>A0A448YSC5_BRENA</name>
<dbReference type="GO" id="GO:0046390">
    <property type="term" value="P:ribose phosphate biosynthetic process"/>
    <property type="evidence" value="ECO:0007669"/>
    <property type="project" value="TreeGrafter"/>
</dbReference>
<dbReference type="InterPro" id="IPR029033">
    <property type="entry name" value="His_PPase_superfam"/>
</dbReference>
<dbReference type="FunFam" id="3.40.50.1240:FF:000022">
    <property type="entry name" value="Phosphoglycerate mutase family protein"/>
    <property type="match status" value="1"/>
</dbReference>
<dbReference type="InterPro" id="IPR050275">
    <property type="entry name" value="PGM_Phosphatase"/>
</dbReference>
<reference evidence="3 4" key="1">
    <citation type="submission" date="2018-12" db="EMBL/GenBank/DDBJ databases">
        <authorList>
            <person name="Tiukova I."/>
            <person name="Dainat J."/>
        </authorList>
    </citation>
    <scope>NUCLEOTIDE SEQUENCE [LARGE SCALE GENOMIC DNA]</scope>
</reference>
<feature type="binding site" evidence="2">
    <location>
        <begin position="102"/>
        <end position="105"/>
    </location>
    <ligand>
        <name>substrate</name>
    </ligand>
</feature>
<sequence length="240" mass="27391">MAKSRCPRLIFIRHGQTEWSKSGQYTSRTDLPLTEYGVRQMRATGRILIGYGGNNLVKPAELKLVISSPRKRALETRDLLLESLPESQKMGIREEIDPDIREWEYGRYEGLTTEQIKADRKKKGYKDADNWTIWKCGCENGEDADQVTERVDRLIAKVRKLHKKAIDDDEYCDILVVGHGHILRCLAARWVGRRIDCNPQFMLDAGGVGVLSYQHHNIEEPAIYLTGAFLVPVEEEGHGL</sequence>
<dbReference type="EMBL" id="CAACVR010000056">
    <property type="protein sequence ID" value="VEU23805.1"/>
    <property type="molecule type" value="Genomic_DNA"/>
</dbReference>
<dbReference type="InParanoid" id="A0A448YSC5"/>
<evidence type="ECO:0000256" key="2">
    <source>
        <dbReference type="PIRSR" id="PIRSR613078-2"/>
    </source>
</evidence>
<evidence type="ECO:0000313" key="3">
    <source>
        <dbReference type="EMBL" id="VEU23805.1"/>
    </source>
</evidence>
<dbReference type="GO" id="GO:0050278">
    <property type="term" value="F:sedoheptulose-bisphosphatase activity"/>
    <property type="evidence" value="ECO:0007669"/>
    <property type="project" value="TreeGrafter"/>
</dbReference>
<protein>
    <submittedName>
        <fullName evidence="3">DEKNAAC104992</fullName>
    </submittedName>
</protein>
<dbReference type="SMART" id="SM00855">
    <property type="entry name" value="PGAM"/>
    <property type="match status" value="1"/>
</dbReference>
<dbReference type="Pfam" id="PF00300">
    <property type="entry name" value="His_Phos_1"/>
    <property type="match status" value="1"/>
</dbReference>
<organism evidence="3 4">
    <name type="scientific">Brettanomyces naardenensis</name>
    <name type="common">Yeast</name>
    <dbReference type="NCBI Taxonomy" id="13370"/>
    <lineage>
        <taxon>Eukaryota</taxon>
        <taxon>Fungi</taxon>
        <taxon>Dikarya</taxon>
        <taxon>Ascomycota</taxon>
        <taxon>Saccharomycotina</taxon>
        <taxon>Pichiomycetes</taxon>
        <taxon>Pichiales</taxon>
        <taxon>Pichiaceae</taxon>
        <taxon>Brettanomyces</taxon>
    </lineage>
</organism>
<dbReference type="PANTHER" id="PTHR48100">
    <property type="entry name" value="BROAD-SPECIFICITY PHOSPHATASE YOR283W-RELATED"/>
    <property type="match status" value="1"/>
</dbReference>
<feature type="binding site" evidence="2">
    <location>
        <position position="72"/>
    </location>
    <ligand>
        <name>substrate</name>
    </ligand>
</feature>
<dbReference type="InterPro" id="IPR013078">
    <property type="entry name" value="His_Pase_superF_clade-1"/>
</dbReference>
<keyword evidence="4" id="KW-1185">Reference proteome</keyword>
<evidence type="ECO:0000256" key="1">
    <source>
        <dbReference type="PIRSR" id="PIRSR613078-1"/>
    </source>
</evidence>
<dbReference type="SUPFAM" id="SSF53254">
    <property type="entry name" value="Phosphoglycerate mutase-like"/>
    <property type="match status" value="1"/>
</dbReference>
<dbReference type="CDD" id="cd07067">
    <property type="entry name" value="HP_PGM_like"/>
    <property type="match status" value="1"/>
</dbReference>
<accession>A0A448YSC5</accession>